<keyword evidence="3" id="KW-0813">Transport</keyword>
<comment type="similarity">
    <text evidence="2">Belongs to the binding-protein-dependent transport system permease family. FecCD subfamily.</text>
</comment>
<evidence type="ECO:0000256" key="4">
    <source>
        <dbReference type="ARBA" id="ARBA00022475"/>
    </source>
</evidence>
<dbReference type="CDD" id="cd06550">
    <property type="entry name" value="TM_ABC_iron-siderophores_like"/>
    <property type="match status" value="1"/>
</dbReference>
<feature type="transmembrane region" description="Helical" evidence="8">
    <location>
        <begin position="206"/>
        <end position="233"/>
    </location>
</feature>
<dbReference type="PANTHER" id="PTHR30472">
    <property type="entry name" value="FERRIC ENTEROBACTIN TRANSPORT SYSTEM PERMEASE PROTEIN"/>
    <property type="match status" value="1"/>
</dbReference>
<dbReference type="GO" id="GO:0033214">
    <property type="term" value="P:siderophore-iron import into cell"/>
    <property type="evidence" value="ECO:0007669"/>
    <property type="project" value="TreeGrafter"/>
</dbReference>
<protein>
    <submittedName>
        <fullName evidence="9">Iron complex transport system permease protein</fullName>
    </submittedName>
</protein>
<sequence>MDTVTKIKSASVNRGNFIYWLLLIVGVVLLLVFAAASISFGAARIPIAIAWEAVFNFDSALTEHQIVQFARIPRTIADIMVGTSLAVAGAIMQGATRNALADSGLMGVNSGAAFAVALAFAFLPGSSHTQLLLICFTGAGLGAGMTYLAAALNRRGMTPERLVLAGISITMLFSALGTFVSMKYSIGKALVYWTSGSVAGASWEDIAFVAPWFAAGVVLAIGLSPSIAILSLGDETAVSVGQRTALVKLLSLLAVLVLAGLSTSLVGPVSFVGLIVPHTMRFVVGIDYRRIIPASAVYGGVFMLLADVAGRLLARPNELALGIVFAIIGVPFFLFISRREKRAF</sequence>
<dbReference type="InterPro" id="IPR000522">
    <property type="entry name" value="ABC_transptr_permease_BtuC"/>
</dbReference>
<dbReference type="Proteomes" id="UP000256977">
    <property type="component" value="Unassembled WGS sequence"/>
</dbReference>
<dbReference type="InterPro" id="IPR037294">
    <property type="entry name" value="ABC_BtuC-like"/>
</dbReference>
<evidence type="ECO:0000256" key="1">
    <source>
        <dbReference type="ARBA" id="ARBA00004651"/>
    </source>
</evidence>
<proteinExistence type="inferred from homology"/>
<keyword evidence="10" id="KW-1185">Reference proteome</keyword>
<keyword evidence="7 8" id="KW-0472">Membrane</keyword>
<dbReference type="RefSeq" id="WP_116059458.1">
    <property type="nucleotide sequence ID" value="NZ_QRDZ01000003.1"/>
</dbReference>
<feature type="transmembrane region" description="Helical" evidence="8">
    <location>
        <begin position="105"/>
        <end position="125"/>
    </location>
</feature>
<comment type="subcellular location">
    <subcellularLocation>
        <location evidence="1">Cell membrane</location>
        <topology evidence="1">Multi-pass membrane protein</topology>
    </subcellularLocation>
</comment>
<keyword evidence="6 8" id="KW-1133">Transmembrane helix</keyword>
<feature type="transmembrane region" description="Helical" evidence="8">
    <location>
        <begin position="291"/>
        <end position="313"/>
    </location>
</feature>
<reference evidence="9 10" key="1">
    <citation type="submission" date="2018-07" db="EMBL/GenBank/DDBJ databases">
        <title>Genomic Encyclopedia of Type Strains, Phase III (KMG-III): the genomes of soil and plant-associated and newly described type strains.</title>
        <authorList>
            <person name="Whitman W."/>
        </authorList>
    </citation>
    <scope>NUCLEOTIDE SEQUENCE [LARGE SCALE GENOMIC DNA]</scope>
    <source>
        <strain evidence="9 10">CECT 7287</strain>
    </source>
</reference>
<dbReference type="FunFam" id="1.10.3470.10:FF:000001">
    <property type="entry name" value="Vitamin B12 ABC transporter permease BtuC"/>
    <property type="match status" value="1"/>
</dbReference>
<dbReference type="GO" id="GO:0005886">
    <property type="term" value="C:plasma membrane"/>
    <property type="evidence" value="ECO:0007669"/>
    <property type="project" value="UniProtKB-SubCell"/>
</dbReference>
<evidence type="ECO:0000256" key="7">
    <source>
        <dbReference type="ARBA" id="ARBA00023136"/>
    </source>
</evidence>
<feature type="transmembrane region" description="Helical" evidence="8">
    <location>
        <begin position="131"/>
        <end position="150"/>
    </location>
</feature>
<evidence type="ECO:0000313" key="10">
    <source>
        <dbReference type="Proteomes" id="UP000256977"/>
    </source>
</evidence>
<feature type="transmembrane region" description="Helical" evidence="8">
    <location>
        <begin position="17"/>
        <end position="40"/>
    </location>
</feature>
<organism evidence="9 10">
    <name type="scientific">Cohnella phaseoli</name>
    <dbReference type="NCBI Taxonomy" id="456490"/>
    <lineage>
        <taxon>Bacteria</taxon>
        <taxon>Bacillati</taxon>
        <taxon>Bacillota</taxon>
        <taxon>Bacilli</taxon>
        <taxon>Bacillales</taxon>
        <taxon>Paenibacillaceae</taxon>
        <taxon>Cohnella</taxon>
    </lineage>
</organism>
<evidence type="ECO:0000256" key="2">
    <source>
        <dbReference type="ARBA" id="ARBA00007935"/>
    </source>
</evidence>
<dbReference type="AlphaFoldDB" id="A0A3D9KIK0"/>
<feature type="transmembrane region" description="Helical" evidence="8">
    <location>
        <begin position="162"/>
        <end position="186"/>
    </location>
</feature>
<evidence type="ECO:0000313" key="9">
    <source>
        <dbReference type="EMBL" id="RED86328.1"/>
    </source>
</evidence>
<name>A0A3D9KIK0_9BACL</name>
<keyword evidence="5 8" id="KW-0812">Transmembrane</keyword>
<feature type="transmembrane region" description="Helical" evidence="8">
    <location>
        <begin position="245"/>
        <end position="261"/>
    </location>
</feature>
<feature type="transmembrane region" description="Helical" evidence="8">
    <location>
        <begin position="319"/>
        <end position="336"/>
    </location>
</feature>
<keyword evidence="4" id="KW-1003">Cell membrane</keyword>
<dbReference type="OrthoDB" id="9811721at2"/>
<accession>A0A3D9KIK0</accession>
<comment type="caution">
    <text evidence="9">The sequence shown here is derived from an EMBL/GenBank/DDBJ whole genome shotgun (WGS) entry which is preliminary data.</text>
</comment>
<dbReference type="PANTHER" id="PTHR30472:SF1">
    <property type="entry name" value="FE(3+) DICITRATE TRANSPORT SYSTEM PERMEASE PROTEIN FECC-RELATED"/>
    <property type="match status" value="1"/>
</dbReference>
<evidence type="ECO:0000256" key="3">
    <source>
        <dbReference type="ARBA" id="ARBA00022448"/>
    </source>
</evidence>
<evidence type="ECO:0000256" key="5">
    <source>
        <dbReference type="ARBA" id="ARBA00022692"/>
    </source>
</evidence>
<dbReference type="SUPFAM" id="SSF81345">
    <property type="entry name" value="ABC transporter involved in vitamin B12 uptake, BtuC"/>
    <property type="match status" value="1"/>
</dbReference>
<evidence type="ECO:0000256" key="8">
    <source>
        <dbReference type="SAM" id="Phobius"/>
    </source>
</evidence>
<dbReference type="GO" id="GO:0022857">
    <property type="term" value="F:transmembrane transporter activity"/>
    <property type="evidence" value="ECO:0007669"/>
    <property type="project" value="InterPro"/>
</dbReference>
<dbReference type="EMBL" id="QRDZ01000003">
    <property type="protein sequence ID" value="RED86328.1"/>
    <property type="molecule type" value="Genomic_DNA"/>
</dbReference>
<gene>
    <name evidence="9" type="ORF">DFP98_103182</name>
</gene>
<dbReference type="Pfam" id="PF01032">
    <property type="entry name" value="FecCD"/>
    <property type="match status" value="1"/>
</dbReference>
<evidence type="ECO:0000256" key="6">
    <source>
        <dbReference type="ARBA" id="ARBA00022989"/>
    </source>
</evidence>
<dbReference type="Gene3D" id="1.10.3470.10">
    <property type="entry name" value="ABC transporter involved in vitamin B12 uptake, BtuC"/>
    <property type="match status" value="1"/>
</dbReference>